<dbReference type="InterPro" id="IPR004629">
    <property type="entry name" value="WecG_TagA_CpsF"/>
</dbReference>
<reference evidence="3 4" key="1">
    <citation type="submission" date="2020-04" db="EMBL/GenBank/DDBJ databases">
        <authorList>
            <person name="Basu S."/>
            <person name="Maruthanayagam V."/>
            <person name="Chakraborty S."/>
            <person name="Pramanik A."/>
            <person name="Mukherjee J."/>
            <person name="Brink B."/>
        </authorList>
    </citation>
    <scope>NUCLEOTIDE SEQUENCE [LARGE SCALE GENOMIC DNA]</scope>
    <source>
        <strain evidence="3 4">AP17</strain>
    </source>
</reference>
<dbReference type="PANTHER" id="PTHR34136:SF1">
    <property type="entry name" value="UDP-N-ACETYL-D-MANNOSAMINURONIC ACID TRANSFERASE"/>
    <property type="match status" value="1"/>
</dbReference>
<keyword evidence="2 3" id="KW-0808">Transferase</keyword>
<dbReference type="CDD" id="cd06533">
    <property type="entry name" value="Glyco_transf_WecG_TagA"/>
    <property type="match status" value="1"/>
</dbReference>
<dbReference type="Pfam" id="PF03808">
    <property type="entry name" value="Glyco_tran_WecG"/>
    <property type="match status" value="1"/>
</dbReference>
<accession>A0A6H1U4Y0</accession>
<dbReference type="AlphaFoldDB" id="A0A6H1U4Y0"/>
<gene>
    <name evidence="3" type="ORF">HCG48_22880</name>
</gene>
<evidence type="ECO:0000256" key="2">
    <source>
        <dbReference type="ARBA" id="ARBA00022679"/>
    </source>
</evidence>
<proteinExistence type="predicted"/>
<dbReference type="NCBIfam" id="TIGR00696">
    <property type="entry name" value="wecG_tagA_cpsF"/>
    <property type="match status" value="1"/>
</dbReference>
<evidence type="ECO:0000313" key="4">
    <source>
        <dbReference type="Proteomes" id="UP000500857"/>
    </source>
</evidence>
<keyword evidence="1" id="KW-0328">Glycosyltransferase</keyword>
<dbReference type="Proteomes" id="UP000500857">
    <property type="component" value="Chromosome"/>
</dbReference>
<dbReference type="PANTHER" id="PTHR34136">
    <property type="match status" value="1"/>
</dbReference>
<keyword evidence="4" id="KW-1185">Reference proteome</keyword>
<dbReference type="KEGG" id="oxy:HCG48_22880"/>
<dbReference type="GO" id="GO:0016758">
    <property type="term" value="F:hexosyltransferase activity"/>
    <property type="evidence" value="ECO:0007669"/>
    <property type="project" value="TreeGrafter"/>
</dbReference>
<protein>
    <submittedName>
        <fullName evidence="3">WecB/TagA/CpsF family glycosyltransferase</fullName>
    </submittedName>
</protein>
<name>A0A6H1U4Y0_9CYAN</name>
<organism evidence="3 4">
    <name type="scientific">Oxynema aestuarii AP17</name>
    <dbReference type="NCBI Taxonomy" id="2064643"/>
    <lineage>
        <taxon>Bacteria</taxon>
        <taxon>Bacillati</taxon>
        <taxon>Cyanobacteriota</taxon>
        <taxon>Cyanophyceae</taxon>
        <taxon>Oscillatoriophycideae</taxon>
        <taxon>Oscillatoriales</taxon>
        <taxon>Oscillatoriaceae</taxon>
        <taxon>Oxynema</taxon>
        <taxon>Oxynema aestuarii</taxon>
    </lineage>
</organism>
<sequence>MVVPTPQNAQDLPVRETADAPQTFSVLGIPVQLLDDYPQWLCDRAERGLGTHVVTLNAEMTMQARSDRQLAQVLQRADLAIPDGSGIVFYLQLRGQTVRRTPGIELAESMVRAIARRGESVFFLGGAPGVADRAVASWRQHCPELTVAGCQHGYLKPEDEAAIALTLQKLQPKLILVGMGVPRQEFWIDHHRHLCPQSIWIGVGGSFDIWAGLKVRAPRWIQRAHLEWAYRLYQEPWRWRRMLALPHFAWLAAVTALTEGRS</sequence>
<dbReference type="EMBL" id="CP051167">
    <property type="protein sequence ID" value="QIZ73093.1"/>
    <property type="molecule type" value="Genomic_DNA"/>
</dbReference>
<evidence type="ECO:0000313" key="3">
    <source>
        <dbReference type="EMBL" id="QIZ73093.1"/>
    </source>
</evidence>
<evidence type="ECO:0000256" key="1">
    <source>
        <dbReference type="ARBA" id="ARBA00022676"/>
    </source>
</evidence>